<name>A0ABZ2MEE3_9MICO</name>
<gene>
    <name evidence="1" type="ORF">V1351_10675</name>
</gene>
<dbReference type="EMBL" id="CP144913">
    <property type="protein sequence ID" value="WXB75415.1"/>
    <property type="molecule type" value="Genomic_DNA"/>
</dbReference>
<evidence type="ECO:0000313" key="1">
    <source>
        <dbReference type="EMBL" id="WXB75415.1"/>
    </source>
</evidence>
<keyword evidence="2" id="KW-1185">Reference proteome</keyword>
<proteinExistence type="predicted"/>
<organism evidence="1 2">
    <name type="scientific">Janibacter alittae</name>
    <dbReference type="NCBI Taxonomy" id="3115209"/>
    <lineage>
        <taxon>Bacteria</taxon>
        <taxon>Bacillati</taxon>
        <taxon>Actinomycetota</taxon>
        <taxon>Actinomycetes</taxon>
        <taxon>Micrococcales</taxon>
        <taxon>Intrasporangiaceae</taxon>
        <taxon>Janibacter</taxon>
    </lineage>
</organism>
<dbReference type="Proteomes" id="UP001382727">
    <property type="component" value="Chromosome"/>
</dbReference>
<evidence type="ECO:0000313" key="2">
    <source>
        <dbReference type="Proteomes" id="UP001382727"/>
    </source>
</evidence>
<protein>
    <submittedName>
        <fullName evidence="1">Uncharacterized protein</fullName>
    </submittedName>
</protein>
<accession>A0ABZ2MEE3</accession>
<dbReference type="RefSeq" id="WP_338748128.1">
    <property type="nucleotide sequence ID" value="NZ_CP144913.1"/>
</dbReference>
<reference evidence="1 2" key="1">
    <citation type="submission" date="2024-02" db="EMBL/GenBank/DDBJ databases">
        <title>Janibacter sp. nov., isolated from gut of marine sandworm.</title>
        <authorList>
            <person name="Kim B."/>
            <person name="Jun M.O."/>
            <person name="Shin N.-R."/>
        </authorList>
    </citation>
    <scope>NUCLEOTIDE SEQUENCE [LARGE SCALE GENOMIC DNA]</scope>
    <source>
        <strain evidence="1 2">A1S7</strain>
    </source>
</reference>
<sequence>MLEWAAAGDGPTLALLVDHDDKDREFDYVSTGETVADSEPITHVGARQGWTIVSIAHDWRTVFGSSTSGSSSDPTG</sequence>